<accession>A0A174UW40</accession>
<reference evidence="1 2" key="1">
    <citation type="submission" date="2015-09" db="EMBL/GenBank/DDBJ databases">
        <authorList>
            <consortium name="Pathogen Informatics"/>
        </authorList>
    </citation>
    <scope>NUCLEOTIDE SEQUENCE [LARGE SCALE GENOMIC DNA]</scope>
    <source>
        <strain evidence="1 2">2789STDY5834945</strain>
    </source>
</reference>
<sequence>MRLGQHGTYRKKLIFDVKQVSGRDIADTSRVLKSEYFPSDSILCERLQGKAHIDGSVVNENREYKCTIINALSGGTYSVLTAPVQFMISGITGTGSTEYYPPVGTYYYQLDLYYTKDGKAHTVYSENKDHYHSDKNINGFRDTFNFPSSFNIEKGAVNLEAKLTVRAQTEVSPRGVSAQILSFDLILENLAQSVNTTIAFVTGANAGKSFNAVYNPGFFTGEAANVLRLPEGITASLGDTYTIDNIVKGNVPSIYFSDDKGSQTAEGIVTKHLMIPEGVPYIDACEGMTEEEAVEQIVIFDDIYPRREKLTGMVTTHTYTDTIDNPDGTKTSKDWLAWRFKDSDLGFHFSNEYRLDGEDLRIVFQSGPLAGMDFEVTFNPYDSAGGDKYQPEKSEDGTWNKDAQVYEIKRNDDYGRMLPDDFLHPSKDGGDTYILYGYDPQFVSDKLIPDAEKEVEERAREYIEELKQDPSTYNTTMMSDYIYGINPGTGKQDPDFAKSFTVGQKVNLINKAYFEEGRISRIIGLEYNLDIPYDSPIYTVGETAPYSRIGELENKIDSLTYRKEKSKQQVINNGSSSSGGGSTIAKLIQTINVTSSNVGYIKTGDMIPAGTTLEEIFINMLSQKASAKLEGKLSSSNDVEFGTQKGYITYTAYRNGQGPMEQAYYDNNPNNKLFFSEEVGGVQTTTRQLQGNYTQGETYFATVIYAASEDGSLPKKELTSKISVNVKRKWFAGVCSSIPQSSADVRALGSNGLYSGPGTFRFSASNWKIVSVCIPADSIKEISIASSYGNFIENEKVCKGPISISVEGANRSEAIDYKMWVIQTQGLNDPDSFTFKTI</sequence>
<organism evidence="1 2">
    <name type="scientific">Bacteroides thetaiotaomicron</name>
    <dbReference type="NCBI Taxonomy" id="818"/>
    <lineage>
        <taxon>Bacteria</taxon>
        <taxon>Pseudomonadati</taxon>
        <taxon>Bacteroidota</taxon>
        <taxon>Bacteroidia</taxon>
        <taxon>Bacteroidales</taxon>
        <taxon>Bacteroidaceae</taxon>
        <taxon>Bacteroides</taxon>
    </lineage>
</organism>
<gene>
    <name evidence="1" type="ORF">ERS852557_03144</name>
</gene>
<dbReference type="EMBL" id="CZBI01000004">
    <property type="protein sequence ID" value="CUQ24257.1"/>
    <property type="molecule type" value="Genomic_DNA"/>
</dbReference>
<evidence type="ECO:0000313" key="2">
    <source>
        <dbReference type="Proteomes" id="UP000095541"/>
    </source>
</evidence>
<name>A0A174UW40_BACT4</name>
<protein>
    <submittedName>
        <fullName evidence="1">Uncharacterized protein</fullName>
    </submittedName>
</protein>
<evidence type="ECO:0000313" key="1">
    <source>
        <dbReference type="EMBL" id="CUQ24257.1"/>
    </source>
</evidence>
<proteinExistence type="predicted"/>
<dbReference type="Proteomes" id="UP000095541">
    <property type="component" value="Unassembled WGS sequence"/>
</dbReference>
<dbReference type="AlphaFoldDB" id="A0A174UW40"/>